<name>A0A8S9JPF6_BRACR</name>
<sequence length="229" mass="25872">MANRGIGDDGRGRIWGEGMDWTCRGLGYRSDQDDGNGVSEMFGHDRSPLQRTRSFPIFGNRTRAEDWVTDLIRMMEMALVRCLDTIGDLCKEHLFRFTAERKTIPHSGGHTKFSQGDRPNFNKGPRLNKGKGRGFRGQANDRGNTGVCYTCDKPGHISRFCPKNQRNNQRSNQLGYSSIRMEDVTCFSCGIMKGHYALSCPNKTINATLSRSELLLAVQQFSQHQRSKT</sequence>
<dbReference type="PROSITE" id="PS50158">
    <property type="entry name" value="ZF_CCHC"/>
    <property type="match status" value="1"/>
</dbReference>
<evidence type="ECO:0000256" key="2">
    <source>
        <dbReference type="SAM" id="MobiDB-lite"/>
    </source>
</evidence>
<evidence type="ECO:0000256" key="1">
    <source>
        <dbReference type="PROSITE-ProRule" id="PRU00047"/>
    </source>
</evidence>
<dbReference type="PANTHER" id="PTHR23002">
    <property type="entry name" value="ZINC FINGER CCHC DOMAIN CONTAINING PROTEIN"/>
    <property type="match status" value="1"/>
</dbReference>
<keyword evidence="1" id="KW-0863">Zinc-finger</keyword>
<comment type="caution">
    <text evidence="4">The sequence shown here is derived from an EMBL/GenBank/DDBJ whole genome shotgun (WGS) entry which is preliminary data.</text>
</comment>
<dbReference type="InterPro" id="IPR051714">
    <property type="entry name" value="Znf_CCHC_NABP"/>
</dbReference>
<dbReference type="GO" id="GO:0008270">
    <property type="term" value="F:zinc ion binding"/>
    <property type="evidence" value="ECO:0007669"/>
    <property type="project" value="UniProtKB-KW"/>
</dbReference>
<keyword evidence="1" id="KW-0479">Metal-binding</keyword>
<feature type="domain" description="CCHC-type" evidence="3">
    <location>
        <begin position="148"/>
        <end position="163"/>
    </location>
</feature>
<accession>A0A8S9JPF6</accession>
<organism evidence="4 5">
    <name type="scientific">Brassica cretica</name>
    <name type="common">Mustard</name>
    <dbReference type="NCBI Taxonomy" id="69181"/>
    <lineage>
        <taxon>Eukaryota</taxon>
        <taxon>Viridiplantae</taxon>
        <taxon>Streptophyta</taxon>
        <taxon>Embryophyta</taxon>
        <taxon>Tracheophyta</taxon>
        <taxon>Spermatophyta</taxon>
        <taxon>Magnoliopsida</taxon>
        <taxon>eudicotyledons</taxon>
        <taxon>Gunneridae</taxon>
        <taxon>Pentapetalae</taxon>
        <taxon>rosids</taxon>
        <taxon>malvids</taxon>
        <taxon>Brassicales</taxon>
        <taxon>Brassicaceae</taxon>
        <taxon>Brassiceae</taxon>
        <taxon>Brassica</taxon>
    </lineage>
</organism>
<evidence type="ECO:0000313" key="5">
    <source>
        <dbReference type="Proteomes" id="UP000712281"/>
    </source>
</evidence>
<dbReference type="GO" id="GO:0003676">
    <property type="term" value="F:nucleic acid binding"/>
    <property type="evidence" value="ECO:0007669"/>
    <property type="project" value="InterPro"/>
</dbReference>
<gene>
    <name evidence="4" type="ORF">F2Q68_00003507</name>
</gene>
<dbReference type="Pfam" id="PF00098">
    <property type="entry name" value="zf-CCHC"/>
    <property type="match status" value="1"/>
</dbReference>
<feature type="region of interest" description="Disordered" evidence="2">
    <location>
        <begin position="106"/>
        <end position="139"/>
    </location>
</feature>
<reference evidence="4" key="1">
    <citation type="submission" date="2019-12" db="EMBL/GenBank/DDBJ databases">
        <title>Genome sequencing and annotation of Brassica cretica.</title>
        <authorList>
            <person name="Studholme D.J."/>
            <person name="Sarris P.F."/>
        </authorList>
    </citation>
    <scope>NUCLEOTIDE SEQUENCE</scope>
    <source>
        <strain evidence="4">PFS-001/15</strain>
        <tissue evidence="4">Leaf</tissue>
    </source>
</reference>
<keyword evidence="1" id="KW-0862">Zinc</keyword>
<dbReference type="InterPro" id="IPR001878">
    <property type="entry name" value="Znf_CCHC"/>
</dbReference>
<dbReference type="SMART" id="SM00343">
    <property type="entry name" value="ZnF_C2HC"/>
    <property type="match status" value="2"/>
</dbReference>
<proteinExistence type="predicted"/>
<dbReference type="AlphaFoldDB" id="A0A8S9JPF6"/>
<dbReference type="SUPFAM" id="SSF57756">
    <property type="entry name" value="Retrovirus zinc finger-like domains"/>
    <property type="match status" value="1"/>
</dbReference>
<dbReference type="Gene3D" id="4.10.60.10">
    <property type="entry name" value="Zinc finger, CCHC-type"/>
    <property type="match status" value="1"/>
</dbReference>
<protein>
    <recommendedName>
        <fullName evidence="3">CCHC-type domain-containing protein</fullName>
    </recommendedName>
</protein>
<evidence type="ECO:0000313" key="4">
    <source>
        <dbReference type="EMBL" id="KAF2583337.1"/>
    </source>
</evidence>
<dbReference type="EMBL" id="QGKW02001660">
    <property type="protein sequence ID" value="KAF2583337.1"/>
    <property type="molecule type" value="Genomic_DNA"/>
</dbReference>
<evidence type="ECO:0000259" key="3">
    <source>
        <dbReference type="PROSITE" id="PS50158"/>
    </source>
</evidence>
<dbReference type="Proteomes" id="UP000712281">
    <property type="component" value="Unassembled WGS sequence"/>
</dbReference>
<dbReference type="InterPro" id="IPR036875">
    <property type="entry name" value="Znf_CCHC_sf"/>
</dbReference>